<dbReference type="InParanoid" id="A0A165B728"/>
<proteinExistence type="predicted"/>
<evidence type="ECO:0000313" key="2">
    <source>
        <dbReference type="Proteomes" id="UP000077266"/>
    </source>
</evidence>
<dbReference type="Proteomes" id="UP000077266">
    <property type="component" value="Unassembled WGS sequence"/>
</dbReference>
<dbReference type="OrthoDB" id="2871682at2759"/>
<sequence>MELLPVELLVMVAEELDCLLDVTLLLLVSKTLRHKLVVRMDALVKELAEQWMVPPVDDLAALERAAKDQGRGFPWVKYAHTCAFKSPSMRNRRRIFGICEQIARIAERDDLDDEQLGDDVEVEEASTA</sequence>
<name>A0A165B728_EXIGL</name>
<accession>A0A165B728</accession>
<evidence type="ECO:0000313" key="1">
    <source>
        <dbReference type="EMBL" id="KZV79970.1"/>
    </source>
</evidence>
<gene>
    <name evidence="1" type="ORF">EXIGLDRAFT_781588</name>
</gene>
<dbReference type="EMBL" id="KV426536">
    <property type="protein sequence ID" value="KZV79970.1"/>
    <property type="molecule type" value="Genomic_DNA"/>
</dbReference>
<dbReference type="AlphaFoldDB" id="A0A165B728"/>
<protein>
    <submittedName>
        <fullName evidence="1">Uncharacterized protein</fullName>
    </submittedName>
</protein>
<organism evidence="1 2">
    <name type="scientific">Exidia glandulosa HHB12029</name>
    <dbReference type="NCBI Taxonomy" id="1314781"/>
    <lineage>
        <taxon>Eukaryota</taxon>
        <taxon>Fungi</taxon>
        <taxon>Dikarya</taxon>
        <taxon>Basidiomycota</taxon>
        <taxon>Agaricomycotina</taxon>
        <taxon>Agaricomycetes</taxon>
        <taxon>Auriculariales</taxon>
        <taxon>Exidiaceae</taxon>
        <taxon>Exidia</taxon>
    </lineage>
</organism>
<keyword evidence="2" id="KW-1185">Reference proteome</keyword>
<reference evidence="1 2" key="1">
    <citation type="journal article" date="2016" name="Mol. Biol. Evol.">
        <title>Comparative Genomics of Early-Diverging Mushroom-Forming Fungi Provides Insights into the Origins of Lignocellulose Decay Capabilities.</title>
        <authorList>
            <person name="Nagy L.G."/>
            <person name="Riley R."/>
            <person name="Tritt A."/>
            <person name="Adam C."/>
            <person name="Daum C."/>
            <person name="Floudas D."/>
            <person name="Sun H."/>
            <person name="Yadav J.S."/>
            <person name="Pangilinan J."/>
            <person name="Larsson K.H."/>
            <person name="Matsuura K."/>
            <person name="Barry K."/>
            <person name="Labutti K."/>
            <person name="Kuo R."/>
            <person name="Ohm R.A."/>
            <person name="Bhattacharya S.S."/>
            <person name="Shirouzu T."/>
            <person name="Yoshinaga Y."/>
            <person name="Martin F.M."/>
            <person name="Grigoriev I.V."/>
            <person name="Hibbett D.S."/>
        </authorList>
    </citation>
    <scope>NUCLEOTIDE SEQUENCE [LARGE SCALE GENOMIC DNA]</scope>
    <source>
        <strain evidence="1 2">HHB12029</strain>
    </source>
</reference>